<protein>
    <recommendedName>
        <fullName evidence="3">USP domain-containing protein</fullName>
    </recommendedName>
</protein>
<dbReference type="InterPro" id="IPR038765">
    <property type="entry name" value="Papain-like_cys_pep_sf"/>
</dbReference>
<evidence type="ECO:0000313" key="4">
    <source>
        <dbReference type="EMBL" id="KAF4667112.1"/>
    </source>
</evidence>
<dbReference type="AlphaFoldDB" id="A0A7J6M6D4"/>
<proteinExistence type="predicted"/>
<dbReference type="OrthoDB" id="292964at2759"/>
<accession>A0A7J6M6D4</accession>
<feature type="region of interest" description="Disordered" evidence="2">
    <location>
        <begin position="655"/>
        <end position="677"/>
    </location>
</feature>
<feature type="region of interest" description="Disordered" evidence="2">
    <location>
        <begin position="90"/>
        <end position="123"/>
    </location>
</feature>
<dbReference type="PROSITE" id="PS00972">
    <property type="entry name" value="USP_1"/>
    <property type="match status" value="1"/>
</dbReference>
<evidence type="ECO:0000313" key="5">
    <source>
        <dbReference type="Proteomes" id="UP000570595"/>
    </source>
</evidence>
<dbReference type="EMBL" id="JABAHT010000059">
    <property type="protein sequence ID" value="KAF4667112.1"/>
    <property type="molecule type" value="Genomic_DNA"/>
</dbReference>
<dbReference type="PROSITE" id="PS50235">
    <property type="entry name" value="USP_3"/>
    <property type="match status" value="1"/>
</dbReference>
<feature type="region of interest" description="Disordered" evidence="2">
    <location>
        <begin position="55"/>
        <end position="76"/>
    </location>
</feature>
<feature type="compositionally biased region" description="Basic and acidic residues" evidence="2">
    <location>
        <begin position="64"/>
        <end position="76"/>
    </location>
</feature>
<name>A0A7J6M6D4_PEROL</name>
<dbReference type="InterPro" id="IPR028889">
    <property type="entry name" value="USP"/>
</dbReference>
<reference evidence="4 5" key="1">
    <citation type="submission" date="2020-04" db="EMBL/GenBank/DDBJ databases">
        <title>Perkinsus olseni comparative genomics.</title>
        <authorList>
            <person name="Bogema D.R."/>
        </authorList>
    </citation>
    <scope>NUCLEOTIDE SEQUENCE [LARGE SCALE GENOMIC DNA]</scope>
    <source>
        <strain evidence="4">ATCC PRA-179</strain>
    </source>
</reference>
<gene>
    <name evidence="4" type="ORF">FOZ61_008691</name>
</gene>
<evidence type="ECO:0000256" key="1">
    <source>
        <dbReference type="SAM" id="Coils"/>
    </source>
</evidence>
<feature type="region of interest" description="Disordered" evidence="2">
    <location>
        <begin position="1"/>
        <end position="29"/>
    </location>
</feature>
<comment type="caution">
    <text evidence="4">The sequence shown here is derived from an EMBL/GenBank/DDBJ whole genome shotgun (WGS) entry which is preliminary data.</text>
</comment>
<dbReference type="Gene3D" id="3.90.70.10">
    <property type="entry name" value="Cysteine proteinases"/>
    <property type="match status" value="1"/>
</dbReference>
<feature type="domain" description="USP" evidence="3">
    <location>
        <begin position="176"/>
        <end position="526"/>
    </location>
</feature>
<dbReference type="InterPro" id="IPR050185">
    <property type="entry name" value="Ub_carboxyl-term_hydrolase"/>
</dbReference>
<organism evidence="4 5">
    <name type="scientific">Perkinsus olseni</name>
    <name type="common">Perkinsus atlanticus</name>
    <dbReference type="NCBI Taxonomy" id="32597"/>
    <lineage>
        <taxon>Eukaryota</taxon>
        <taxon>Sar</taxon>
        <taxon>Alveolata</taxon>
        <taxon>Perkinsozoa</taxon>
        <taxon>Perkinsea</taxon>
        <taxon>Perkinsida</taxon>
        <taxon>Perkinsidae</taxon>
        <taxon>Perkinsus</taxon>
    </lineage>
</organism>
<dbReference type="Proteomes" id="UP000570595">
    <property type="component" value="Unassembled WGS sequence"/>
</dbReference>
<evidence type="ECO:0000256" key="2">
    <source>
        <dbReference type="SAM" id="MobiDB-lite"/>
    </source>
</evidence>
<dbReference type="Pfam" id="PF00443">
    <property type="entry name" value="UCH"/>
    <property type="match status" value="1"/>
</dbReference>
<dbReference type="PANTHER" id="PTHR21646">
    <property type="entry name" value="UBIQUITIN CARBOXYL-TERMINAL HYDROLASE"/>
    <property type="match status" value="1"/>
</dbReference>
<dbReference type="InterPro" id="IPR018200">
    <property type="entry name" value="USP_CS"/>
</dbReference>
<dbReference type="SUPFAM" id="SSF54001">
    <property type="entry name" value="Cysteine proteinases"/>
    <property type="match status" value="1"/>
</dbReference>
<feature type="coiled-coil region" evidence="1">
    <location>
        <begin position="1087"/>
        <end position="1128"/>
    </location>
</feature>
<evidence type="ECO:0000259" key="3">
    <source>
        <dbReference type="PROSITE" id="PS50235"/>
    </source>
</evidence>
<feature type="compositionally biased region" description="Basic and acidic residues" evidence="2">
    <location>
        <begin position="103"/>
        <end position="123"/>
    </location>
</feature>
<dbReference type="GO" id="GO:0016579">
    <property type="term" value="P:protein deubiquitination"/>
    <property type="evidence" value="ECO:0007669"/>
    <property type="project" value="InterPro"/>
</dbReference>
<keyword evidence="1" id="KW-0175">Coiled coil</keyword>
<sequence length="1130" mass="123608">MQTTSPQPINRRTTSSAPSALPENRQTSTSSYCMAPLKDFLACCIPMRANRAVREPTVSGRRRRVDDGNSEKVRDSTKSLFVHPGAAGASIAGGCREQSGEGSDSREDTAHAHAEELVPRDSRDFDGMPERLCMGTTPPIAEECIMKNAELQEGLEGLQHCDSWGTRYFLPGAGLHGITNLGNTCYMNAALQCLLHTPFLSDYFLDFDRIKLNLDNPMGSHGEVAREFHQVCSRMWPATERPAPCVSDDADERRTKFPPLNVASFKAAFGRFASEFDNYSQQDAQEFLVRLLDALHEDTNLVKWPKPYVEEPDIDDQALEDAVGGEPMVAMQRWKQYLKRDRSFFVDLLMGQMKSRVECQECGHTSIRYEPFMYLSLPLRQPGPHGKVCTSLEEAVDAFHKPEKLTGDNKWYCDHCKDHRDSIRTLSVFVVPPVLIVHLKRFQKVDTPHVLGSTRLGNLCCLASKIKTLVDCGLDGIRIGDYCEQTYSLSITTEAFEVDTTLRRVGIGQTTNGEREKGVALVYAVYEMGKIRLKSSGDSAPSGRIKIESGSAVNKRKRSEIAPDAPVVPLVSTHNTGGRVSLMVTETKGKDSAVVHGTSPALEEALLVGQKGKEDRSLPIGKHVLSFLKRRKGLGELEKALYDFGRQVNADLAKAEDAKTTKSGGAPSETPMSPEVNDSFMDASVLEEQARKKGSLDPLEADAVFTRSDPHIVQSSLHAGKLTRITPLQTDQLIPGVEAGTTETFPEWFQPASVSQVELDSISRIFGHGALGEQGIARYLETRSEILGGKTLEPSDYNTAVWSVLRHLDVIGGSLRGERRVAEVDTQKRGVESCWGCGKDLQKTCNRTAFAVSIPTLSGHGDVLAVCRECAATGKTPDGSSVGDEIGASAEAAAAWRHMMFYPIRPLGVTRLDGTAIRPPTEGEVTKIGAALAERSAAGVIVLADELKRTPEECLVIAARESFEKFDSAHVKDTLVGSDNPLMRLLGLLCAIVHPVVASSGARAAIKYIAERRKKGEDSDLCGKEILEACLNGAQEKAREMTTSANAISRRLSDVLQARVSLAEQRVAWGESLDTAVVGEARLSQGVGQAKANVQRLETEMKNAILKKEEEDAKAVEEKQEIKISQEENT</sequence>
<dbReference type="InterPro" id="IPR001394">
    <property type="entry name" value="Peptidase_C19_UCH"/>
</dbReference>
<dbReference type="GO" id="GO:0004843">
    <property type="term" value="F:cysteine-type deubiquitinase activity"/>
    <property type="evidence" value="ECO:0007669"/>
    <property type="project" value="InterPro"/>
</dbReference>